<feature type="transmembrane region" description="Helical" evidence="5">
    <location>
        <begin position="31"/>
        <end position="55"/>
    </location>
</feature>
<feature type="transmembrane region" description="Helical" evidence="5">
    <location>
        <begin position="110"/>
        <end position="130"/>
    </location>
</feature>
<sequence>MDPASSLRERKILALREICEEAGDDAPEYNLGLHVAALFVLLAVSSLAATFPIFASRFSFLRIPNTFFFIVRHFGTGVLIATAFCHLLPTAFSNLHDPCMNEFWTDTYEAMPGAIALASVFVVMSIEMLVSPFRRGSTLELMDSSGLRVAECCEPSQRNTDENKTAETHFVPIEEADLPKRVQVLLLEAGIIFHSIFVGLTLSVTTGSGFVSLFVAIIFHQTFEGLALGSRIADAGWSSSSWRPWAMAVAYGCTLLIPANRTPAGQAIGIGTHTLYSPDSEIGHTIVGFFNAVSSGFLLYAALVELLSEDFLSRKSWYEMRGGKRVAACILVFVGAFLMALIAYWA</sequence>
<dbReference type="PANTHER" id="PTHR11040:SF55">
    <property type="entry name" value="MEMBRANE ZINC ION TRANSPORTER, PUTATIVE (AFU_ORTHOLOGUE AFUA_6G00470)-RELATED"/>
    <property type="match status" value="1"/>
</dbReference>
<reference evidence="6 7" key="2">
    <citation type="submission" date="2021-10" db="EMBL/GenBank/DDBJ databases">
        <authorList>
            <person name="Piombo E."/>
        </authorList>
    </citation>
    <scope>NUCLEOTIDE SEQUENCE [LARGE SCALE GENOMIC DNA]</scope>
</reference>
<keyword evidence="3 5" id="KW-1133">Transmembrane helix</keyword>
<gene>
    <name evidence="6" type="ORF">CBYS24578_00008861</name>
</gene>
<comment type="caution">
    <text evidence="6">The sequence shown here is derived from an EMBL/GenBank/DDBJ whole genome shotgun (WGS) entry which is preliminary data.</text>
</comment>
<evidence type="ECO:0000256" key="1">
    <source>
        <dbReference type="ARBA" id="ARBA00004141"/>
    </source>
</evidence>
<organism evidence="6 7">
    <name type="scientific">Clonostachys byssicola</name>
    <dbReference type="NCBI Taxonomy" id="160290"/>
    <lineage>
        <taxon>Eukaryota</taxon>
        <taxon>Fungi</taxon>
        <taxon>Dikarya</taxon>
        <taxon>Ascomycota</taxon>
        <taxon>Pezizomycotina</taxon>
        <taxon>Sordariomycetes</taxon>
        <taxon>Hypocreomycetidae</taxon>
        <taxon>Hypocreales</taxon>
        <taxon>Bionectriaceae</taxon>
        <taxon>Clonostachys</taxon>
    </lineage>
</organism>
<name>A0A9N9U7Q4_9HYPO</name>
<comment type="subcellular location">
    <subcellularLocation>
        <location evidence="1">Membrane</location>
        <topology evidence="1">Multi-pass membrane protein</topology>
    </subcellularLocation>
</comment>
<dbReference type="Pfam" id="PF02535">
    <property type="entry name" value="Zip"/>
    <property type="match status" value="1"/>
</dbReference>
<dbReference type="GO" id="GO:0005385">
    <property type="term" value="F:zinc ion transmembrane transporter activity"/>
    <property type="evidence" value="ECO:0007669"/>
    <property type="project" value="TreeGrafter"/>
</dbReference>
<protein>
    <submittedName>
        <fullName evidence="6">Uncharacterized protein</fullName>
    </submittedName>
</protein>
<dbReference type="InterPro" id="IPR003689">
    <property type="entry name" value="ZIP"/>
</dbReference>
<keyword evidence="7" id="KW-1185">Reference proteome</keyword>
<dbReference type="Proteomes" id="UP000754883">
    <property type="component" value="Unassembled WGS sequence"/>
</dbReference>
<evidence type="ECO:0000256" key="3">
    <source>
        <dbReference type="ARBA" id="ARBA00022989"/>
    </source>
</evidence>
<keyword evidence="2 5" id="KW-0812">Transmembrane</keyword>
<evidence type="ECO:0000313" key="7">
    <source>
        <dbReference type="Proteomes" id="UP000754883"/>
    </source>
</evidence>
<feature type="transmembrane region" description="Helical" evidence="5">
    <location>
        <begin position="67"/>
        <end position="90"/>
    </location>
</feature>
<reference evidence="7" key="1">
    <citation type="submission" date="2019-06" db="EMBL/GenBank/DDBJ databases">
        <authorList>
            <person name="Broberg M."/>
        </authorList>
    </citation>
    <scope>NUCLEOTIDE SEQUENCE [LARGE SCALE GENOMIC DNA]</scope>
</reference>
<evidence type="ECO:0000256" key="2">
    <source>
        <dbReference type="ARBA" id="ARBA00022692"/>
    </source>
</evidence>
<dbReference type="OrthoDB" id="448280at2759"/>
<dbReference type="AlphaFoldDB" id="A0A9N9U7Q4"/>
<dbReference type="EMBL" id="CABFNO020001298">
    <property type="protein sequence ID" value="CAG9977769.1"/>
    <property type="molecule type" value="Genomic_DNA"/>
</dbReference>
<keyword evidence="4 5" id="KW-0472">Membrane</keyword>
<feature type="transmembrane region" description="Helical" evidence="5">
    <location>
        <begin position="191"/>
        <end position="219"/>
    </location>
</feature>
<dbReference type="PANTHER" id="PTHR11040">
    <property type="entry name" value="ZINC/IRON TRANSPORTER"/>
    <property type="match status" value="1"/>
</dbReference>
<dbReference type="GO" id="GO:0005886">
    <property type="term" value="C:plasma membrane"/>
    <property type="evidence" value="ECO:0007669"/>
    <property type="project" value="TreeGrafter"/>
</dbReference>
<feature type="transmembrane region" description="Helical" evidence="5">
    <location>
        <begin position="282"/>
        <end position="304"/>
    </location>
</feature>
<evidence type="ECO:0000313" key="6">
    <source>
        <dbReference type="EMBL" id="CAG9977769.1"/>
    </source>
</evidence>
<feature type="transmembrane region" description="Helical" evidence="5">
    <location>
        <begin position="325"/>
        <end position="345"/>
    </location>
</feature>
<proteinExistence type="predicted"/>
<evidence type="ECO:0000256" key="5">
    <source>
        <dbReference type="SAM" id="Phobius"/>
    </source>
</evidence>
<evidence type="ECO:0000256" key="4">
    <source>
        <dbReference type="ARBA" id="ARBA00023136"/>
    </source>
</evidence>
<accession>A0A9N9U7Q4</accession>